<dbReference type="Proteomes" id="UP000472372">
    <property type="component" value="Chromosome 8"/>
</dbReference>
<accession>A0A6S6WJH3</accession>
<organism evidence="2 3">
    <name type="scientific">Pyrenophora teres f. teres</name>
    <dbReference type="NCBI Taxonomy" id="97479"/>
    <lineage>
        <taxon>Eukaryota</taxon>
        <taxon>Fungi</taxon>
        <taxon>Dikarya</taxon>
        <taxon>Ascomycota</taxon>
        <taxon>Pezizomycotina</taxon>
        <taxon>Dothideomycetes</taxon>
        <taxon>Pleosporomycetidae</taxon>
        <taxon>Pleosporales</taxon>
        <taxon>Pleosporineae</taxon>
        <taxon>Pleosporaceae</taxon>
        <taxon>Pyrenophora</taxon>
    </lineage>
</organism>
<feature type="region of interest" description="Disordered" evidence="1">
    <location>
        <begin position="242"/>
        <end position="318"/>
    </location>
</feature>
<evidence type="ECO:0000313" key="2">
    <source>
        <dbReference type="EMBL" id="CAE7201045.1"/>
    </source>
</evidence>
<protein>
    <submittedName>
        <fullName evidence="2">Uncharacterized protein</fullName>
    </submittedName>
</protein>
<evidence type="ECO:0000256" key="1">
    <source>
        <dbReference type="SAM" id="MobiDB-lite"/>
    </source>
</evidence>
<reference evidence="2" key="1">
    <citation type="submission" date="2021-02" db="EMBL/GenBank/DDBJ databases">
        <authorList>
            <person name="Syme A R."/>
            <person name="Syme A R."/>
            <person name="Moolhuijzen P."/>
        </authorList>
    </citation>
    <scope>NUCLEOTIDE SEQUENCE</scope>
    <source>
        <strain evidence="2">W1-1</strain>
    </source>
</reference>
<sequence>MVLLCFVKTLEISKQGSRQFTVVPTRMNTRLQTITRSESTEHLSLWSTHGVTLKVNFEKHNSKVITTNGAYNQKINRMGRVKRYNRDELLGILEDQCPDALANFPKSDSFIFNTTEDDGDKSKTYLRIGRVLVETKKDYSLSLGDEAWVEITGPCKPWLYVQTIDHGCVDEKIYRHVRCDGVFGALTESANVYAWSDFMKALISFAFVYAGRRDTYADFDKGQGLPILVKALKDIAAHDQAVKNKGNNSPAPSSEENEMPQAIPEEEAALDENKILGNSDSANDKKSIQDHDVGKATKKRHLSVDPGINKTTKKRRPG</sequence>
<feature type="compositionally biased region" description="Polar residues" evidence="1">
    <location>
        <begin position="245"/>
        <end position="254"/>
    </location>
</feature>
<dbReference type="AlphaFoldDB" id="A0A6S6WJH3"/>
<evidence type="ECO:0000313" key="3">
    <source>
        <dbReference type="Proteomes" id="UP000472372"/>
    </source>
</evidence>
<feature type="compositionally biased region" description="Basic and acidic residues" evidence="1">
    <location>
        <begin position="282"/>
        <end position="295"/>
    </location>
</feature>
<dbReference type="EMBL" id="HG992984">
    <property type="protein sequence ID" value="CAE7201045.1"/>
    <property type="molecule type" value="Genomic_DNA"/>
</dbReference>
<name>A0A6S6WJH3_9PLEO</name>
<gene>
    <name evidence="2" type="ORF">PTTW11_08773</name>
</gene>
<proteinExistence type="predicted"/>